<dbReference type="NCBIfam" id="TIGR01766">
    <property type="entry name" value="IS200/IS605 family accessory protein TnpB-like domain"/>
    <property type="match status" value="1"/>
</dbReference>
<dbReference type="PANTHER" id="PTHR30405:SF11">
    <property type="entry name" value="RNA-GUIDED DNA ENDONUCLEASE RV2885C-RELATED"/>
    <property type="match status" value="1"/>
</dbReference>
<protein>
    <submittedName>
        <fullName evidence="3">Transposase</fullName>
    </submittedName>
</protein>
<sequence length="359" mass="40995">METISLKLELMKPTHAKEQIYGKMTELNTGFSNWLLQYDELSKATSKVYKLFSADKLPSAIVNQTIREVKSQKKNQKAKTFRRFWCTFNNQKLKVEKENGLYKLSFPTLEKRVGVPVVAELYQQHWLDKVLSGEAKLGAGKLYEKKGKWYMSVAVSFEPKVVSSSSKVMGVDVGLNYLAVASIGTNSLFFKGNEAAFIRRTFSSRRKILGRNKLLSVIKASKNKESQWMKNLNHKISRQIVRFAAENGVRCIRMEDLTGIRRKAKSKKDAGRNLHSWAHYQLQQFIEYKAKMAGVQVEYVNPHHTSQTCKCGHVDKKNRKRHTFVCVKCQYKLHADANAAINISKAISGLSKKKHKQAA</sequence>
<dbReference type="AlphaFoldDB" id="A0A177KW37"/>
<evidence type="ECO:0000313" key="3">
    <source>
        <dbReference type="EMBL" id="OAH57610.1"/>
    </source>
</evidence>
<dbReference type="Proteomes" id="UP000077271">
    <property type="component" value="Unassembled WGS sequence"/>
</dbReference>
<feature type="domain" description="Cas12f1-like TNB" evidence="2">
    <location>
        <begin position="279"/>
        <end position="343"/>
    </location>
</feature>
<keyword evidence="1" id="KW-0238">DNA-binding</keyword>
<dbReference type="RefSeq" id="WP_018395749.1">
    <property type="nucleotide sequence ID" value="NZ_LQWZ01000013.1"/>
</dbReference>
<dbReference type="InterPro" id="IPR051399">
    <property type="entry name" value="RNA-guided_DNA_endo/Transpos"/>
</dbReference>
<dbReference type="PANTHER" id="PTHR30405">
    <property type="entry name" value="TRANSPOSASE"/>
    <property type="match status" value="1"/>
</dbReference>
<evidence type="ECO:0000256" key="1">
    <source>
        <dbReference type="ARBA" id="ARBA00023125"/>
    </source>
</evidence>
<dbReference type="EMBL" id="LQWZ01000013">
    <property type="protein sequence ID" value="OAH57610.1"/>
    <property type="molecule type" value="Genomic_DNA"/>
</dbReference>
<name>A0A177KW37_9BACI</name>
<dbReference type="InterPro" id="IPR010095">
    <property type="entry name" value="Cas12f1-like_TNB"/>
</dbReference>
<proteinExistence type="predicted"/>
<dbReference type="Pfam" id="PF07282">
    <property type="entry name" value="Cas12f1-like_TNB"/>
    <property type="match status" value="1"/>
</dbReference>
<evidence type="ECO:0000313" key="4">
    <source>
        <dbReference type="Proteomes" id="UP000077271"/>
    </source>
</evidence>
<reference evidence="3 4" key="1">
    <citation type="submission" date="2016-01" db="EMBL/GenBank/DDBJ databases">
        <title>Investigation of taxonomic status of Bacillus aminovorans.</title>
        <authorList>
            <person name="Verma A."/>
            <person name="Pal Y."/>
            <person name="Krishnamurthi S."/>
        </authorList>
    </citation>
    <scope>NUCLEOTIDE SEQUENCE [LARGE SCALE GENOMIC DNA]</scope>
    <source>
        <strain evidence="3 4">DSM 4337</strain>
    </source>
</reference>
<evidence type="ECO:0000259" key="2">
    <source>
        <dbReference type="Pfam" id="PF07282"/>
    </source>
</evidence>
<dbReference type="NCBIfam" id="NF040570">
    <property type="entry name" value="guided_TnpB"/>
    <property type="match status" value="1"/>
</dbReference>
<gene>
    <name evidence="3" type="ORF">AWH48_18890</name>
</gene>
<organism evidence="3 4">
    <name type="scientific">Domibacillus aminovorans</name>
    <dbReference type="NCBI Taxonomy" id="29332"/>
    <lineage>
        <taxon>Bacteria</taxon>
        <taxon>Bacillati</taxon>
        <taxon>Bacillota</taxon>
        <taxon>Bacilli</taxon>
        <taxon>Bacillales</taxon>
        <taxon>Bacillaceae</taxon>
        <taxon>Domibacillus</taxon>
    </lineage>
</organism>
<dbReference type="GO" id="GO:0003677">
    <property type="term" value="F:DNA binding"/>
    <property type="evidence" value="ECO:0007669"/>
    <property type="project" value="UniProtKB-KW"/>
</dbReference>
<accession>A0A177KW37</accession>
<dbReference type="OrthoDB" id="4278026at2"/>
<comment type="caution">
    <text evidence="3">The sequence shown here is derived from an EMBL/GenBank/DDBJ whole genome shotgun (WGS) entry which is preliminary data.</text>
</comment>